<feature type="domain" description="Pre-mRNA-splicing helicase BRR2-like plug" evidence="2">
    <location>
        <begin position="120"/>
        <end position="185"/>
    </location>
</feature>
<feature type="region of interest" description="Disordered" evidence="1">
    <location>
        <begin position="1"/>
        <end position="20"/>
    </location>
</feature>
<dbReference type="AlphaFoldDB" id="A0A0D2N2V0"/>
<evidence type="ECO:0000313" key="4">
    <source>
        <dbReference type="Proteomes" id="UP000054498"/>
    </source>
</evidence>
<dbReference type="KEGG" id="mng:MNEG_7467"/>
<keyword evidence="3" id="KW-0067">ATP-binding</keyword>
<dbReference type="OrthoDB" id="5575at2759"/>
<dbReference type="InterPro" id="IPR048863">
    <property type="entry name" value="BRR2_plug"/>
</dbReference>
<proteinExistence type="predicted"/>
<feature type="compositionally biased region" description="Basic and acidic residues" evidence="1">
    <location>
        <begin position="35"/>
        <end position="44"/>
    </location>
</feature>
<evidence type="ECO:0000313" key="3">
    <source>
        <dbReference type="EMBL" id="KIZ00496.1"/>
    </source>
</evidence>
<gene>
    <name evidence="3" type="ORF">MNEG_7467</name>
</gene>
<dbReference type="EC" id="3.6.1.-" evidence="3"/>
<dbReference type="STRING" id="145388.A0A0D2N2V0"/>
<evidence type="ECO:0000256" key="1">
    <source>
        <dbReference type="SAM" id="MobiDB-lite"/>
    </source>
</evidence>
<dbReference type="RefSeq" id="XP_013899515.1">
    <property type="nucleotide sequence ID" value="XM_014044061.1"/>
</dbReference>
<dbReference type="Pfam" id="PF21188">
    <property type="entry name" value="BRR2_plug"/>
    <property type="match status" value="1"/>
</dbReference>
<reference evidence="3 4" key="1">
    <citation type="journal article" date="2013" name="BMC Genomics">
        <title>Reconstruction of the lipid metabolism for the microalga Monoraphidium neglectum from its genome sequence reveals characteristics suitable for biofuel production.</title>
        <authorList>
            <person name="Bogen C."/>
            <person name="Al-Dilaimi A."/>
            <person name="Albersmeier A."/>
            <person name="Wichmann J."/>
            <person name="Grundmann M."/>
            <person name="Rupp O."/>
            <person name="Lauersen K.J."/>
            <person name="Blifernez-Klassen O."/>
            <person name="Kalinowski J."/>
            <person name="Goesmann A."/>
            <person name="Mussgnug J.H."/>
            <person name="Kruse O."/>
        </authorList>
    </citation>
    <scope>NUCLEOTIDE SEQUENCE [LARGE SCALE GENOMIC DNA]</scope>
    <source>
        <strain evidence="3 4">SAG 48.87</strain>
    </source>
</reference>
<organism evidence="3 4">
    <name type="scientific">Monoraphidium neglectum</name>
    <dbReference type="NCBI Taxonomy" id="145388"/>
    <lineage>
        <taxon>Eukaryota</taxon>
        <taxon>Viridiplantae</taxon>
        <taxon>Chlorophyta</taxon>
        <taxon>core chlorophytes</taxon>
        <taxon>Chlorophyceae</taxon>
        <taxon>CS clade</taxon>
        <taxon>Sphaeropleales</taxon>
        <taxon>Selenastraceae</taxon>
        <taxon>Monoraphidium</taxon>
    </lineage>
</organism>
<protein>
    <submittedName>
        <fullName evidence="3">Pre-mRNA-splicing helicase BRR2</fullName>
        <ecNumber evidence="3">3.6.1.-</ecNumber>
    </submittedName>
</protein>
<keyword evidence="4" id="KW-1185">Reference proteome</keyword>
<keyword evidence="3" id="KW-0378">Hydrolase</keyword>
<accession>A0A0D2N2V0</accession>
<dbReference type="Proteomes" id="UP000054498">
    <property type="component" value="Unassembled WGS sequence"/>
</dbReference>
<dbReference type="GO" id="GO:0004386">
    <property type="term" value="F:helicase activity"/>
    <property type="evidence" value="ECO:0007669"/>
    <property type="project" value="UniProtKB-KW"/>
</dbReference>
<name>A0A0D2N2V0_9CHLO</name>
<dbReference type="GeneID" id="25740343"/>
<keyword evidence="3" id="KW-0347">Helicase</keyword>
<keyword evidence="3" id="KW-0547">Nucleotide-binding</keyword>
<feature type="region of interest" description="Disordered" evidence="1">
    <location>
        <begin position="34"/>
        <end position="83"/>
    </location>
</feature>
<evidence type="ECO:0000259" key="2">
    <source>
        <dbReference type="Pfam" id="PF21188"/>
    </source>
</evidence>
<dbReference type="GO" id="GO:0016787">
    <property type="term" value="F:hydrolase activity"/>
    <property type="evidence" value="ECO:0007669"/>
    <property type="project" value="UniProtKB-KW"/>
</dbReference>
<sequence length="223" mass="24475">MDKGGRKEFGAGAEGHARFKQYDYRANSSLVLTSDVKRDAHEPTGEPETLAGRNLHKMGDRVQHTRPEALTERKERSKKREAKAAELEFALPAKSRKTAGSMSVMDLDTAGFYRPRTKETRAAYEAMLNVIHTQFGDQPQDVLRGAADEVLAVLKNQHLTDPARQKEVNELLGPVADERFAELVAIGKLINDWVAPGAEGEVVAGDTLDQEIGVAVEVGWLGV</sequence>
<feature type="compositionally biased region" description="Basic and acidic residues" evidence="1">
    <location>
        <begin position="57"/>
        <end position="75"/>
    </location>
</feature>
<dbReference type="EMBL" id="KK101541">
    <property type="protein sequence ID" value="KIZ00496.1"/>
    <property type="molecule type" value="Genomic_DNA"/>
</dbReference>